<evidence type="ECO:0000313" key="3">
    <source>
        <dbReference type="Proteomes" id="UP000187251"/>
    </source>
</evidence>
<dbReference type="RefSeq" id="WP_076414818.1">
    <property type="nucleotide sequence ID" value="NZ_AP028040.1"/>
</dbReference>
<dbReference type="AlphaFoldDB" id="A0A1R1JNI3"/>
<feature type="domain" description="PIN" evidence="1">
    <location>
        <begin position="2"/>
        <end position="112"/>
    </location>
</feature>
<proteinExistence type="predicted"/>
<organism evidence="2 3">
    <name type="scientific">Alcaligenes xylosoxydans xylosoxydans</name>
    <name type="common">Achromobacter xylosoxidans</name>
    <dbReference type="NCBI Taxonomy" id="85698"/>
    <lineage>
        <taxon>Bacteria</taxon>
        <taxon>Pseudomonadati</taxon>
        <taxon>Pseudomonadota</taxon>
        <taxon>Betaproteobacteria</taxon>
        <taxon>Burkholderiales</taxon>
        <taxon>Alcaligenaceae</taxon>
        <taxon>Achromobacter</taxon>
    </lineage>
</organism>
<protein>
    <submittedName>
        <fullName evidence="2">Ribonuclease</fullName>
    </submittedName>
</protein>
<dbReference type="InterPro" id="IPR002716">
    <property type="entry name" value="PIN_dom"/>
</dbReference>
<dbReference type="Gene3D" id="3.40.50.1010">
    <property type="entry name" value="5'-nuclease"/>
    <property type="match status" value="1"/>
</dbReference>
<name>A0A1R1JNI3_ALCXX</name>
<dbReference type="Pfam" id="PF01850">
    <property type="entry name" value="PIN"/>
    <property type="match status" value="1"/>
</dbReference>
<dbReference type="EMBL" id="MJMN01000035">
    <property type="protein sequence ID" value="OMG80878.1"/>
    <property type="molecule type" value="Genomic_DNA"/>
</dbReference>
<dbReference type="SUPFAM" id="SSF88723">
    <property type="entry name" value="PIN domain-like"/>
    <property type="match status" value="1"/>
</dbReference>
<dbReference type="OrthoDB" id="329172at2"/>
<dbReference type="InterPro" id="IPR029060">
    <property type="entry name" value="PIN-like_dom_sf"/>
</dbReference>
<evidence type="ECO:0000259" key="1">
    <source>
        <dbReference type="Pfam" id="PF01850"/>
    </source>
</evidence>
<dbReference type="Proteomes" id="UP000187251">
    <property type="component" value="Unassembled WGS sequence"/>
</dbReference>
<gene>
    <name evidence="2" type="ORF">BIZ92_13465</name>
</gene>
<accession>A0A1R1JNI3</accession>
<comment type="caution">
    <text evidence="2">The sequence shown here is derived from an EMBL/GenBank/DDBJ whole genome shotgun (WGS) entry which is preliminary data.</text>
</comment>
<reference evidence="2 3" key="1">
    <citation type="submission" date="2016-09" db="EMBL/GenBank/DDBJ databases">
        <title>Phylogenomics of Achromobacter.</title>
        <authorList>
            <person name="Jeukens J."/>
            <person name="Freschi L."/>
            <person name="Vincent A.T."/>
            <person name="Emond-Rheault J.-G."/>
            <person name="Kukavica-Ibrulj I."/>
            <person name="Charette S.J."/>
            <person name="Levesque R.C."/>
        </authorList>
    </citation>
    <scope>NUCLEOTIDE SEQUENCE [LARGE SCALE GENOMIC DNA]</scope>
    <source>
        <strain evidence="2 3">AUS488</strain>
    </source>
</reference>
<sequence>MILVDTSIWIDHLCDGEPYLVRLLEEESVLMHPFIAGELALGSLGRRDVVLGAMSLLPQVVRASHDEVMHFLHSERLFGKGIGYVDLHLLASTRLTPGAALWTRDKRLQALATTLSLAVDPPRYH</sequence>
<evidence type="ECO:0000313" key="2">
    <source>
        <dbReference type="EMBL" id="OMG80878.1"/>
    </source>
</evidence>